<organism evidence="9 10">
    <name type="scientific">Sphingobium cyanobacteriorum</name>
    <dbReference type="NCBI Taxonomy" id="3063954"/>
    <lineage>
        <taxon>Bacteria</taxon>
        <taxon>Pseudomonadati</taxon>
        <taxon>Pseudomonadota</taxon>
        <taxon>Alphaproteobacteria</taxon>
        <taxon>Sphingomonadales</taxon>
        <taxon>Sphingomonadaceae</taxon>
        <taxon>Sphingobium</taxon>
    </lineage>
</organism>
<dbReference type="Gene3D" id="1.10.3720.10">
    <property type="entry name" value="MetI-like"/>
    <property type="match status" value="1"/>
</dbReference>
<evidence type="ECO:0000313" key="10">
    <source>
        <dbReference type="Proteomes" id="UP001176471"/>
    </source>
</evidence>
<dbReference type="PANTHER" id="PTHR30151">
    <property type="entry name" value="ALKANE SULFONATE ABC TRANSPORTER-RELATED, MEMBRANE SUBUNIT"/>
    <property type="match status" value="1"/>
</dbReference>
<proteinExistence type="inferred from homology"/>
<dbReference type="PANTHER" id="PTHR30151:SF38">
    <property type="entry name" value="ALIPHATIC SULFONATES TRANSPORT PERMEASE PROTEIN SSUC-RELATED"/>
    <property type="match status" value="1"/>
</dbReference>
<evidence type="ECO:0000313" key="9">
    <source>
        <dbReference type="EMBL" id="MDO7835635.1"/>
    </source>
</evidence>
<keyword evidence="4 7" id="KW-0812">Transmembrane</keyword>
<dbReference type="CDD" id="cd06261">
    <property type="entry name" value="TM_PBP2"/>
    <property type="match status" value="1"/>
</dbReference>
<reference evidence="9" key="1">
    <citation type="submission" date="2023-07" db="EMBL/GenBank/DDBJ databases">
        <title>Bacterial whole genome sequence for Sphingobium sp. HBC34.</title>
        <authorList>
            <person name="Le V."/>
            <person name="Ko S.-R."/>
            <person name="Ahn C.-Y."/>
            <person name="Oh H.-M."/>
        </authorList>
    </citation>
    <scope>NUCLEOTIDE SEQUENCE</scope>
    <source>
        <strain evidence="9">HBC34</strain>
    </source>
</reference>
<sequence>MTQLSSIADPGPLIPASGRTIVIPARRLSFARRAIGPVAIALLWGLTTGLGWVDPSVLPSPAGLGEGFVRLWTEQDLLWQVGVSLARALTGGAIGMAIGLALGTAAGLSRLGEELFDALIQMLRTVPFLALVPLFIVWLGIGELPKLLLIALATCFPMYLNASAGVRNVDRKVIEAARSFGLAGPRLIREVVLPLALPSLMTGLRFSLGVSVLVLIAAEQINASAGLGYLLNNAQIYQQVDVILICIVIYALLGLAADLGVRALERVLMPWRTGIAAR</sequence>
<feature type="domain" description="ABC transmembrane type-1" evidence="8">
    <location>
        <begin position="81"/>
        <end position="261"/>
    </location>
</feature>
<comment type="subcellular location">
    <subcellularLocation>
        <location evidence="1 7">Cell membrane</location>
        <topology evidence="1 7">Multi-pass membrane protein</topology>
    </subcellularLocation>
</comment>
<dbReference type="Proteomes" id="UP001176471">
    <property type="component" value="Unassembled WGS sequence"/>
</dbReference>
<evidence type="ECO:0000256" key="5">
    <source>
        <dbReference type="ARBA" id="ARBA00022989"/>
    </source>
</evidence>
<feature type="transmembrane region" description="Helical" evidence="7">
    <location>
        <begin position="34"/>
        <end position="53"/>
    </location>
</feature>
<evidence type="ECO:0000256" key="6">
    <source>
        <dbReference type="ARBA" id="ARBA00023136"/>
    </source>
</evidence>
<accession>A0ABT8ZM58</accession>
<dbReference type="EMBL" id="JAUQOM010000004">
    <property type="protein sequence ID" value="MDO7835635.1"/>
    <property type="molecule type" value="Genomic_DNA"/>
</dbReference>
<name>A0ABT8ZM58_9SPHN</name>
<gene>
    <name evidence="9" type="ORF">Q4610_11325</name>
</gene>
<keyword evidence="10" id="KW-1185">Reference proteome</keyword>
<evidence type="ECO:0000259" key="8">
    <source>
        <dbReference type="PROSITE" id="PS50928"/>
    </source>
</evidence>
<evidence type="ECO:0000256" key="4">
    <source>
        <dbReference type="ARBA" id="ARBA00022692"/>
    </source>
</evidence>
<comment type="similarity">
    <text evidence="7">Belongs to the binding-protein-dependent transport system permease family.</text>
</comment>
<keyword evidence="6 7" id="KW-0472">Membrane</keyword>
<feature type="transmembrane region" description="Helical" evidence="7">
    <location>
        <begin position="122"/>
        <end position="141"/>
    </location>
</feature>
<keyword evidence="2 7" id="KW-0813">Transport</keyword>
<feature type="transmembrane region" description="Helical" evidence="7">
    <location>
        <begin position="147"/>
        <end position="170"/>
    </location>
</feature>
<evidence type="ECO:0000256" key="7">
    <source>
        <dbReference type="RuleBase" id="RU363032"/>
    </source>
</evidence>
<dbReference type="SUPFAM" id="SSF161098">
    <property type="entry name" value="MetI-like"/>
    <property type="match status" value="1"/>
</dbReference>
<dbReference type="PROSITE" id="PS50928">
    <property type="entry name" value="ABC_TM1"/>
    <property type="match status" value="1"/>
</dbReference>
<comment type="caution">
    <text evidence="9">The sequence shown here is derived from an EMBL/GenBank/DDBJ whole genome shotgun (WGS) entry which is preliminary data.</text>
</comment>
<dbReference type="RefSeq" id="WP_304536057.1">
    <property type="nucleotide sequence ID" value="NZ_JAUQOM010000004.1"/>
</dbReference>
<keyword evidence="3" id="KW-1003">Cell membrane</keyword>
<feature type="transmembrane region" description="Helical" evidence="7">
    <location>
        <begin position="77"/>
        <end position="102"/>
    </location>
</feature>
<keyword evidence="5 7" id="KW-1133">Transmembrane helix</keyword>
<feature type="transmembrane region" description="Helical" evidence="7">
    <location>
        <begin position="236"/>
        <end position="261"/>
    </location>
</feature>
<protein>
    <submittedName>
        <fullName evidence="9">ABC transporter permease subunit</fullName>
    </submittedName>
</protein>
<dbReference type="InterPro" id="IPR000515">
    <property type="entry name" value="MetI-like"/>
</dbReference>
<evidence type="ECO:0000256" key="3">
    <source>
        <dbReference type="ARBA" id="ARBA00022475"/>
    </source>
</evidence>
<evidence type="ECO:0000256" key="2">
    <source>
        <dbReference type="ARBA" id="ARBA00022448"/>
    </source>
</evidence>
<dbReference type="InterPro" id="IPR035906">
    <property type="entry name" value="MetI-like_sf"/>
</dbReference>
<dbReference type="Pfam" id="PF00528">
    <property type="entry name" value="BPD_transp_1"/>
    <property type="match status" value="1"/>
</dbReference>
<evidence type="ECO:0000256" key="1">
    <source>
        <dbReference type="ARBA" id="ARBA00004651"/>
    </source>
</evidence>